<dbReference type="PANTHER" id="PTHR10302:SF27">
    <property type="entry name" value="SINGLE-STRANDED DNA-BINDING PROTEIN"/>
    <property type="match status" value="1"/>
</dbReference>
<dbReference type="Gene3D" id="2.40.50.140">
    <property type="entry name" value="Nucleic acid-binding proteins"/>
    <property type="match status" value="1"/>
</dbReference>
<organism evidence="4 5">
    <name type="scientific">Geodermatophilus saharensis</name>
    <dbReference type="NCBI Taxonomy" id="1137994"/>
    <lineage>
        <taxon>Bacteria</taxon>
        <taxon>Bacillati</taxon>
        <taxon>Actinomycetota</taxon>
        <taxon>Actinomycetes</taxon>
        <taxon>Geodermatophilales</taxon>
        <taxon>Geodermatophilaceae</taxon>
        <taxon>Geodermatophilus</taxon>
    </lineage>
</organism>
<dbReference type="OrthoDB" id="4427276at2"/>
<evidence type="ECO:0000313" key="5">
    <source>
        <dbReference type="Proteomes" id="UP000198386"/>
    </source>
</evidence>
<feature type="region of interest" description="Disordered" evidence="3">
    <location>
        <begin position="119"/>
        <end position="195"/>
    </location>
</feature>
<evidence type="ECO:0000256" key="3">
    <source>
        <dbReference type="SAM" id="MobiDB-lite"/>
    </source>
</evidence>
<dbReference type="GO" id="GO:0009295">
    <property type="term" value="C:nucleoid"/>
    <property type="evidence" value="ECO:0007669"/>
    <property type="project" value="TreeGrafter"/>
</dbReference>
<dbReference type="AlphaFoldDB" id="A0A239IXT1"/>
<accession>A0A239IXT1</accession>
<dbReference type="Proteomes" id="UP000198386">
    <property type="component" value="Unassembled WGS sequence"/>
</dbReference>
<dbReference type="GO" id="GO:0003697">
    <property type="term" value="F:single-stranded DNA binding"/>
    <property type="evidence" value="ECO:0007669"/>
    <property type="project" value="InterPro"/>
</dbReference>
<dbReference type="RefSeq" id="WP_089406133.1">
    <property type="nucleotide sequence ID" value="NZ_FZOH01000012.1"/>
</dbReference>
<evidence type="ECO:0000256" key="2">
    <source>
        <dbReference type="PROSITE-ProRule" id="PRU00252"/>
    </source>
</evidence>
<keyword evidence="1 2" id="KW-0238">DNA-binding</keyword>
<dbReference type="Pfam" id="PF00436">
    <property type="entry name" value="SSB"/>
    <property type="match status" value="1"/>
</dbReference>
<dbReference type="EMBL" id="FZOH01000012">
    <property type="protein sequence ID" value="SNS97214.1"/>
    <property type="molecule type" value="Genomic_DNA"/>
</dbReference>
<sequence>MSATEITVTGNVVTSPSRVRTQNGSVTNFRVASTERRYDSTVQGFVDGATFFVDVECWNELGGNVSHSLSKGDPVVVVGTIRTREWDSETGRRSRPVVRAAAVGPNLARGTAEFLRTQRAATAAQDPAPQHEPVPDGTTLPARDYPGAVEPLYVVDPDTSAAGPALDRDLDGDLGGDLGGDLDEELGALPEPALH</sequence>
<dbReference type="CDD" id="cd04496">
    <property type="entry name" value="SSB_OBF"/>
    <property type="match status" value="1"/>
</dbReference>
<dbReference type="InterPro" id="IPR011344">
    <property type="entry name" value="ssDNA-bd"/>
</dbReference>
<evidence type="ECO:0000256" key="1">
    <source>
        <dbReference type="ARBA" id="ARBA00023125"/>
    </source>
</evidence>
<dbReference type="PROSITE" id="PS50935">
    <property type="entry name" value="SSB"/>
    <property type="match status" value="1"/>
</dbReference>
<dbReference type="PANTHER" id="PTHR10302">
    <property type="entry name" value="SINGLE-STRANDED DNA-BINDING PROTEIN"/>
    <property type="match status" value="1"/>
</dbReference>
<dbReference type="GO" id="GO:0006260">
    <property type="term" value="P:DNA replication"/>
    <property type="evidence" value="ECO:0007669"/>
    <property type="project" value="InterPro"/>
</dbReference>
<dbReference type="SUPFAM" id="SSF50249">
    <property type="entry name" value="Nucleic acid-binding proteins"/>
    <property type="match status" value="1"/>
</dbReference>
<name>A0A239IXT1_9ACTN</name>
<feature type="compositionally biased region" description="Acidic residues" evidence="3">
    <location>
        <begin position="172"/>
        <end position="186"/>
    </location>
</feature>
<keyword evidence="5" id="KW-1185">Reference proteome</keyword>
<gene>
    <name evidence="4" type="ORF">SAMN04488107_4495</name>
</gene>
<evidence type="ECO:0000313" key="4">
    <source>
        <dbReference type="EMBL" id="SNS97214.1"/>
    </source>
</evidence>
<proteinExistence type="predicted"/>
<reference evidence="5" key="1">
    <citation type="submission" date="2017-06" db="EMBL/GenBank/DDBJ databases">
        <authorList>
            <person name="Varghese N."/>
            <person name="Submissions S."/>
        </authorList>
    </citation>
    <scope>NUCLEOTIDE SEQUENCE [LARGE SCALE GENOMIC DNA]</scope>
    <source>
        <strain evidence="5">DSM 45423</strain>
    </source>
</reference>
<dbReference type="InterPro" id="IPR000424">
    <property type="entry name" value="Primosome_PriB/ssb"/>
</dbReference>
<protein>
    <submittedName>
        <fullName evidence="4">Single-strand DNA-binding protein</fullName>
    </submittedName>
</protein>
<dbReference type="InterPro" id="IPR012340">
    <property type="entry name" value="NA-bd_OB-fold"/>
</dbReference>